<dbReference type="Gene3D" id="1.10.357.10">
    <property type="entry name" value="Tetracycline Repressor, domain 2"/>
    <property type="match status" value="1"/>
</dbReference>
<gene>
    <name evidence="7" type="ORF">J2W25_004191</name>
</gene>
<dbReference type="AlphaFoldDB" id="A0AAW8E047"/>
<dbReference type="InterPro" id="IPR050109">
    <property type="entry name" value="HTH-type_TetR-like_transc_reg"/>
</dbReference>
<dbReference type="PANTHER" id="PTHR30055">
    <property type="entry name" value="HTH-TYPE TRANSCRIPTIONAL REGULATOR RUTR"/>
    <property type="match status" value="1"/>
</dbReference>
<evidence type="ECO:0000256" key="5">
    <source>
        <dbReference type="PROSITE-ProRule" id="PRU00335"/>
    </source>
</evidence>
<dbReference type="PROSITE" id="PS50977">
    <property type="entry name" value="HTH_TETR_2"/>
    <property type="match status" value="1"/>
</dbReference>
<dbReference type="Proteomes" id="UP001244295">
    <property type="component" value="Unassembled WGS sequence"/>
</dbReference>
<dbReference type="GO" id="GO:0003700">
    <property type="term" value="F:DNA-binding transcription factor activity"/>
    <property type="evidence" value="ECO:0007669"/>
    <property type="project" value="TreeGrafter"/>
</dbReference>
<dbReference type="GO" id="GO:0000976">
    <property type="term" value="F:transcription cis-regulatory region binding"/>
    <property type="evidence" value="ECO:0007669"/>
    <property type="project" value="TreeGrafter"/>
</dbReference>
<keyword evidence="2" id="KW-0805">Transcription regulation</keyword>
<sequence>MRTAAKSPNTTLPRRTQMERRAAAEARLLEAAREIVSRKGWVGMTLAEVGEAAGYSRGLAAHHFGSKPALLRALAAYINQNFMHELERSPPADEGMASLLSFVDVYLGRADGGWTNTRALLVLMAEATTDDSETGESLGRYNQSVIDFLALHFRAAIAAGEMRKGVDPATAAVIVLGALRGVMLQALLKESTVDLRAVQKELSTMIVQSFAQDPDAWQGARSRNSRPR</sequence>
<feature type="domain" description="HTH tetR-type" evidence="6">
    <location>
        <begin position="22"/>
        <end position="82"/>
    </location>
</feature>
<keyword evidence="4" id="KW-0804">Transcription</keyword>
<evidence type="ECO:0000256" key="2">
    <source>
        <dbReference type="ARBA" id="ARBA00023015"/>
    </source>
</evidence>
<dbReference type="Pfam" id="PF13977">
    <property type="entry name" value="TetR_C_6"/>
    <property type="match status" value="1"/>
</dbReference>
<dbReference type="RefSeq" id="WP_159279552.1">
    <property type="nucleotide sequence ID" value="NZ_BKDH01000006.1"/>
</dbReference>
<dbReference type="SUPFAM" id="SSF48498">
    <property type="entry name" value="Tetracyclin repressor-like, C-terminal domain"/>
    <property type="match status" value="1"/>
</dbReference>
<dbReference type="GeneID" id="82272159"/>
<evidence type="ECO:0000313" key="8">
    <source>
        <dbReference type="Proteomes" id="UP001244295"/>
    </source>
</evidence>
<dbReference type="EMBL" id="JAUSRR010000007">
    <property type="protein sequence ID" value="MDP9925148.1"/>
    <property type="molecule type" value="Genomic_DNA"/>
</dbReference>
<dbReference type="InterPro" id="IPR039538">
    <property type="entry name" value="BetI_C"/>
</dbReference>
<keyword evidence="3 5" id="KW-0238">DNA-binding</keyword>
<organism evidence="7 8">
    <name type="scientific">Variovorax boronicumulans</name>
    <dbReference type="NCBI Taxonomy" id="436515"/>
    <lineage>
        <taxon>Bacteria</taxon>
        <taxon>Pseudomonadati</taxon>
        <taxon>Pseudomonadota</taxon>
        <taxon>Betaproteobacteria</taxon>
        <taxon>Burkholderiales</taxon>
        <taxon>Comamonadaceae</taxon>
        <taxon>Variovorax</taxon>
    </lineage>
</organism>
<reference evidence="7" key="1">
    <citation type="submission" date="2023-07" db="EMBL/GenBank/DDBJ databases">
        <title>Sorghum-associated microbial communities from plants grown in Nebraska, USA.</title>
        <authorList>
            <person name="Schachtman D."/>
        </authorList>
    </citation>
    <scope>NUCLEOTIDE SEQUENCE</scope>
    <source>
        <strain evidence="7">DS2795</strain>
    </source>
</reference>
<dbReference type="InterPro" id="IPR001647">
    <property type="entry name" value="HTH_TetR"/>
</dbReference>
<feature type="DNA-binding region" description="H-T-H motif" evidence="5">
    <location>
        <begin position="45"/>
        <end position="64"/>
    </location>
</feature>
<evidence type="ECO:0000259" key="6">
    <source>
        <dbReference type="PROSITE" id="PS50977"/>
    </source>
</evidence>
<keyword evidence="1" id="KW-0678">Repressor</keyword>
<protein>
    <submittedName>
        <fullName evidence="7">AcrR family transcriptional regulator</fullName>
    </submittedName>
</protein>
<dbReference type="Pfam" id="PF00440">
    <property type="entry name" value="TetR_N"/>
    <property type="match status" value="1"/>
</dbReference>
<dbReference type="InterPro" id="IPR036271">
    <property type="entry name" value="Tet_transcr_reg_TetR-rel_C_sf"/>
</dbReference>
<dbReference type="PANTHER" id="PTHR30055:SF234">
    <property type="entry name" value="HTH-TYPE TRANSCRIPTIONAL REGULATOR BETI"/>
    <property type="match status" value="1"/>
</dbReference>
<name>A0AAW8E047_9BURK</name>
<comment type="caution">
    <text evidence="7">The sequence shown here is derived from an EMBL/GenBank/DDBJ whole genome shotgun (WGS) entry which is preliminary data.</text>
</comment>
<dbReference type="PRINTS" id="PR00455">
    <property type="entry name" value="HTHTETR"/>
</dbReference>
<accession>A0AAW8E047</accession>
<evidence type="ECO:0000256" key="1">
    <source>
        <dbReference type="ARBA" id="ARBA00022491"/>
    </source>
</evidence>
<evidence type="ECO:0000256" key="3">
    <source>
        <dbReference type="ARBA" id="ARBA00023125"/>
    </source>
</evidence>
<dbReference type="SUPFAM" id="SSF46689">
    <property type="entry name" value="Homeodomain-like"/>
    <property type="match status" value="1"/>
</dbReference>
<proteinExistence type="predicted"/>
<dbReference type="InterPro" id="IPR009057">
    <property type="entry name" value="Homeodomain-like_sf"/>
</dbReference>
<evidence type="ECO:0000313" key="7">
    <source>
        <dbReference type="EMBL" id="MDP9925148.1"/>
    </source>
</evidence>
<evidence type="ECO:0000256" key="4">
    <source>
        <dbReference type="ARBA" id="ARBA00023163"/>
    </source>
</evidence>